<dbReference type="InterPro" id="IPR016161">
    <property type="entry name" value="Ald_DH/histidinol_DH"/>
</dbReference>
<dbReference type="EC" id="1.2.1.3" evidence="3"/>
<dbReference type="Gene3D" id="3.40.309.10">
    <property type="entry name" value="Aldehyde Dehydrogenase, Chain A, domain 2"/>
    <property type="match status" value="1"/>
</dbReference>
<keyword evidence="9" id="KW-1185">Reference proteome</keyword>
<accession>A0ABR4JTB1</accession>
<dbReference type="InterPro" id="IPR044086">
    <property type="entry name" value="LUC3-like"/>
</dbReference>
<dbReference type="CDD" id="cd07106">
    <property type="entry name" value="ALDH_AldA-AAD23400"/>
    <property type="match status" value="1"/>
</dbReference>
<evidence type="ECO:0000256" key="3">
    <source>
        <dbReference type="ARBA" id="ARBA00024226"/>
    </source>
</evidence>
<sequence>MSMDTTSFYNVINNVLTSTAQTRHGINPATLQPNPEVPITTSKELDQAVSAAKAAFKKWSTTIFAERRDAINRYADSLEANTTSLAQLLTREQGKPLSQATQELELAVYWARTLATLTVPETVLEASETRQIIHRYTPLGVVGAIVPWNYPVVLAIGKIISAVYTGNTVIMKPSPYTPYCDLKLAELAIDHFPPGVIQALSGDDELGPMMTEHAGFDKISFTGSTVTGRSVMTSCSKTLKRITLELGGNDAAIICDDVDIEAVVPKVAILCFLCSGQNCMMIKRLYIHESIYDRFRERFVDFVKGFQTGDGTKPDVFIGPVQNRMQFEKAQSLLATIDSDHLSAVLGGSGSADPTTQSSGDGGYFVQPTIVDNPPETSRIVQEEPFAPILPILRWSDEADVIARANASETGLGASVWSKDLHRARRIADQLEAGNIWVNTHFEVEPFAPFGGHKASGIGTEWGVQGLTQFCNSQTVVIKGTP</sequence>
<proteinExistence type="inferred from homology"/>
<evidence type="ECO:0000256" key="1">
    <source>
        <dbReference type="ARBA" id="ARBA00009986"/>
    </source>
</evidence>
<dbReference type="InterPro" id="IPR029510">
    <property type="entry name" value="Ald_DH_CS_GLU"/>
</dbReference>
<dbReference type="RefSeq" id="XP_070895538.1">
    <property type="nucleotide sequence ID" value="XM_071048466.1"/>
</dbReference>
<gene>
    <name evidence="8" type="ORF">BJX68DRAFT_278106</name>
</gene>
<feature type="active site" evidence="5">
    <location>
        <position position="245"/>
    </location>
</feature>
<evidence type="ECO:0000256" key="6">
    <source>
        <dbReference type="RuleBase" id="RU003345"/>
    </source>
</evidence>
<evidence type="ECO:0000256" key="2">
    <source>
        <dbReference type="ARBA" id="ARBA00023002"/>
    </source>
</evidence>
<organism evidence="8 9">
    <name type="scientific">Aspergillus pseudodeflectus</name>
    <dbReference type="NCBI Taxonomy" id="176178"/>
    <lineage>
        <taxon>Eukaryota</taxon>
        <taxon>Fungi</taxon>
        <taxon>Dikarya</taxon>
        <taxon>Ascomycota</taxon>
        <taxon>Pezizomycotina</taxon>
        <taxon>Eurotiomycetes</taxon>
        <taxon>Eurotiomycetidae</taxon>
        <taxon>Eurotiales</taxon>
        <taxon>Aspergillaceae</taxon>
        <taxon>Aspergillus</taxon>
        <taxon>Aspergillus subgen. Nidulantes</taxon>
    </lineage>
</organism>
<dbReference type="PANTHER" id="PTHR11699">
    <property type="entry name" value="ALDEHYDE DEHYDROGENASE-RELATED"/>
    <property type="match status" value="1"/>
</dbReference>
<dbReference type="GeneID" id="98163630"/>
<dbReference type="Pfam" id="PF00171">
    <property type="entry name" value="Aldedh"/>
    <property type="match status" value="1"/>
</dbReference>
<dbReference type="EMBL" id="JBFXLR010000047">
    <property type="protein sequence ID" value="KAL2843265.1"/>
    <property type="molecule type" value="Genomic_DNA"/>
</dbReference>
<protein>
    <recommendedName>
        <fullName evidence="3">aldehyde dehydrogenase (NAD(+))</fullName>
        <ecNumber evidence="3">1.2.1.3</ecNumber>
    </recommendedName>
</protein>
<feature type="domain" description="Aldehyde dehydrogenase" evidence="7">
    <location>
        <begin position="21"/>
        <end position="476"/>
    </location>
</feature>
<comment type="catalytic activity">
    <reaction evidence="4">
        <text>an aldehyde + NAD(+) + H2O = a carboxylate + NADH + 2 H(+)</text>
        <dbReference type="Rhea" id="RHEA:16185"/>
        <dbReference type="ChEBI" id="CHEBI:15377"/>
        <dbReference type="ChEBI" id="CHEBI:15378"/>
        <dbReference type="ChEBI" id="CHEBI:17478"/>
        <dbReference type="ChEBI" id="CHEBI:29067"/>
        <dbReference type="ChEBI" id="CHEBI:57540"/>
        <dbReference type="ChEBI" id="CHEBI:57945"/>
        <dbReference type="EC" id="1.2.1.3"/>
    </reaction>
</comment>
<dbReference type="PROSITE" id="PS00687">
    <property type="entry name" value="ALDEHYDE_DEHYDR_GLU"/>
    <property type="match status" value="1"/>
</dbReference>
<comment type="caution">
    <text evidence="8">The sequence shown here is derived from an EMBL/GenBank/DDBJ whole genome shotgun (WGS) entry which is preliminary data.</text>
</comment>
<evidence type="ECO:0000313" key="9">
    <source>
        <dbReference type="Proteomes" id="UP001610444"/>
    </source>
</evidence>
<dbReference type="Proteomes" id="UP001610444">
    <property type="component" value="Unassembled WGS sequence"/>
</dbReference>
<evidence type="ECO:0000313" key="8">
    <source>
        <dbReference type="EMBL" id="KAL2843265.1"/>
    </source>
</evidence>
<evidence type="ECO:0000256" key="4">
    <source>
        <dbReference type="ARBA" id="ARBA00049194"/>
    </source>
</evidence>
<name>A0ABR4JTB1_9EURO</name>
<evidence type="ECO:0000256" key="5">
    <source>
        <dbReference type="PROSITE-ProRule" id="PRU10007"/>
    </source>
</evidence>
<keyword evidence="2 6" id="KW-0560">Oxidoreductase</keyword>
<dbReference type="Gene3D" id="3.40.605.10">
    <property type="entry name" value="Aldehyde Dehydrogenase, Chain A, domain 1"/>
    <property type="match status" value="1"/>
</dbReference>
<reference evidence="8 9" key="1">
    <citation type="submission" date="2024-07" db="EMBL/GenBank/DDBJ databases">
        <title>Section-level genome sequencing and comparative genomics of Aspergillus sections Usti and Cavernicolus.</title>
        <authorList>
            <consortium name="Lawrence Berkeley National Laboratory"/>
            <person name="Nybo J.L."/>
            <person name="Vesth T.C."/>
            <person name="Theobald S."/>
            <person name="Frisvad J.C."/>
            <person name="Larsen T.O."/>
            <person name="Kjaerboelling I."/>
            <person name="Rothschild-Mancinelli K."/>
            <person name="Lyhne E.K."/>
            <person name="Kogle M.E."/>
            <person name="Barry K."/>
            <person name="Clum A."/>
            <person name="Na H."/>
            <person name="Ledsgaard L."/>
            <person name="Lin J."/>
            <person name="Lipzen A."/>
            <person name="Kuo A."/>
            <person name="Riley R."/>
            <person name="Mondo S."/>
            <person name="LaButti K."/>
            <person name="Haridas S."/>
            <person name="Pangalinan J."/>
            <person name="Salamov A.A."/>
            <person name="Simmons B.A."/>
            <person name="Magnuson J.K."/>
            <person name="Chen J."/>
            <person name="Drula E."/>
            <person name="Henrissat B."/>
            <person name="Wiebenga A."/>
            <person name="Lubbers R.J."/>
            <person name="Gomes A.C."/>
            <person name="Macurrencykelacurrency M.R."/>
            <person name="Stajich J."/>
            <person name="Grigoriev I.V."/>
            <person name="Mortensen U.H."/>
            <person name="De vries R.P."/>
            <person name="Baker S.E."/>
            <person name="Andersen M.R."/>
        </authorList>
    </citation>
    <scope>NUCLEOTIDE SEQUENCE [LARGE SCALE GENOMIC DNA]</scope>
    <source>
        <strain evidence="8 9">CBS 756.74</strain>
    </source>
</reference>
<dbReference type="SUPFAM" id="SSF53720">
    <property type="entry name" value="ALDH-like"/>
    <property type="match status" value="1"/>
</dbReference>
<dbReference type="InterPro" id="IPR016163">
    <property type="entry name" value="Ald_DH_C"/>
</dbReference>
<dbReference type="InterPro" id="IPR016162">
    <property type="entry name" value="Ald_DH_N"/>
</dbReference>
<evidence type="ECO:0000259" key="7">
    <source>
        <dbReference type="Pfam" id="PF00171"/>
    </source>
</evidence>
<dbReference type="InterPro" id="IPR015590">
    <property type="entry name" value="Aldehyde_DH_dom"/>
</dbReference>
<comment type="similarity">
    <text evidence="1 6">Belongs to the aldehyde dehydrogenase family.</text>
</comment>